<evidence type="ECO:0000256" key="2">
    <source>
        <dbReference type="ARBA" id="ARBA00022692"/>
    </source>
</evidence>
<dbReference type="GO" id="GO:0016020">
    <property type="term" value="C:membrane"/>
    <property type="evidence" value="ECO:0007669"/>
    <property type="project" value="UniProtKB-SubCell"/>
</dbReference>
<evidence type="ECO:0000256" key="5">
    <source>
        <dbReference type="SAM" id="Phobius"/>
    </source>
</evidence>
<sequence length="273" mass="31126">MQRAHHEPAASPLLLGTFALEAETMAMRHWIQDQSHQLFAVQEQTGHHLYQNVPQEDVLDSMDLSMLSKRTCGLAVNITTSALCLQRLVQLGDFLIEESKLLTEEIMTSSQQPDSHQAGQRTCETMRTRSYIHGQVRTWRGQAKALLDEAEAWRHKTDIIVQTLLTLTTQRDQTIGIQIARDSRTLAEKATRDSTLMKAIAAVTMCFLPGTFVASLFAMDMFDWRSPLRSTVSEHFWVYWAVTVSLTMLVVLGWLAWSKYSEGSGVWQRWRKV</sequence>
<evidence type="ECO:0000256" key="4">
    <source>
        <dbReference type="ARBA" id="ARBA00023136"/>
    </source>
</evidence>
<accession>A0AAI8YPX1</accession>
<dbReference type="Gene3D" id="1.20.58.340">
    <property type="entry name" value="Magnesium transport protein CorA, transmembrane region"/>
    <property type="match status" value="1"/>
</dbReference>
<keyword evidence="7" id="KW-1185">Reference proteome</keyword>
<dbReference type="InterPro" id="IPR045863">
    <property type="entry name" value="CorA_TM1_TM2"/>
</dbReference>
<comment type="subcellular location">
    <subcellularLocation>
        <location evidence="1">Membrane</location>
        <topology evidence="1">Multi-pass membrane protein</topology>
    </subcellularLocation>
</comment>
<protein>
    <submittedName>
        <fullName evidence="6">Uu.00g007550.m01.CDS01</fullName>
    </submittedName>
</protein>
<evidence type="ECO:0000313" key="6">
    <source>
        <dbReference type="EMBL" id="CAJ2512636.1"/>
    </source>
</evidence>
<evidence type="ECO:0000313" key="7">
    <source>
        <dbReference type="Proteomes" id="UP001295740"/>
    </source>
</evidence>
<evidence type="ECO:0000256" key="3">
    <source>
        <dbReference type="ARBA" id="ARBA00022989"/>
    </source>
</evidence>
<reference evidence="6" key="1">
    <citation type="submission" date="2023-10" db="EMBL/GenBank/DDBJ databases">
        <authorList>
            <person name="Hackl T."/>
        </authorList>
    </citation>
    <scope>NUCLEOTIDE SEQUENCE</scope>
</reference>
<proteinExistence type="predicted"/>
<keyword evidence="3 5" id="KW-1133">Transmembrane helix</keyword>
<dbReference type="AlphaFoldDB" id="A0AAI8YPX1"/>
<evidence type="ECO:0000256" key="1">
    <source>
        <dbReference type="ARBA" id="ARBA00004141"/>
    </source>
</evidence>
<feature type="transmembrane region" description="Helical" evidence="5">
    <location>
        <begin position="237"/>
        <end position="257"/>
    </location>
</feature>
<dbReference type="Proteomes" id="UP001295740">
    <property type="component" value="Unassembled WGS sequence"/>
</dbReference>
<keyword evidence="4 5" id="KW-0472">Membrane</keyword>
<name>A0AAI8YPX1_9PEZI</name>
<keyword evidence="2 5" id="KW-0812">Transmembrane</keyword>
<organism evidence="6 7">
    <name type="scientific">Anthostomella pinea</name>
    <dbReference type="NCBI Taxonomy" id="933095"/>
    <lineage>
        <taxon>Eukaryota</taxon>
        <taxon>Fungi</taxon>
        <taxon>Dikarya</taxon>
        <taxon>Ascomycota</taxon>
        <taxon>Pezizomycotina</taxon>
        <taxon>Sordariomycetes</taxon>
        <taxon>Xylariomycetidae</taxon>
        <taxon>Xylariales</taxon>
        <taxon>Xylariaceae</taxon>
        <taxon>Anthostomella</taxon>
    </lineage>
</organism>
<gene>
    <name evidence="6" type="ORF">KHLLAP_LOCUS13104</name>
</gene>
<feature type="transmembrane region" description="Helical" evidence="5">
    <location>
        <begin position="199"/>
        <end position="217"/>
    </location>
</feature>
<dbReference type="SUPFAM" id="SSF144083">
    <property type="entry name" value="Magnesium transport protein CorA, transmembrane region"/>
    <property type="match status" value="1"/>
</dbReference>
<comment type="caution">
    <text evidence="6">The sequence shown here is derived from an EMBL/GenBank/DDBJ whole genome shotgun (WGS) entry which is preliminary data.</text>
</comment>
<dbReference type="EMBL" id="CAUWAG010000020">
    <property type="protein sequence ID" value="CAJ2512636.1"/>
    <property type="molecule type" value="Genomic_DNA"/>
</dbReference>